<feature type="compositionally biased region" description="Basic and acidic residues" evidence="1">
    <location>
        <begin position="382"/>
        <end position="397"/>
    </location>
</feature>
<evidence type="ECO:0000313" key="2">
    <source>
        <dbReference type="EMBL" id="KAJ0978152.1"/>
    </source>
</evidence>
<evidence type="ECO:0000256" key="1">
    <source>
        <dbReference type="SAM" id="MobiDB-lite"/>
    </source>
</evidence>
<evidence type="ECO:0000313" key="3">
    <source>
        <dbReference type="Proteomes" id="UP001085076"/>
    </source>
</evidence>
<feature type="compositionally biased region" description="Polar residues" evidence="1">
    <location>
        <begin position="792"/>
        <end position="807"/>
    </location>
</feature>
<reference evidence="2" key="1">
    <citation type="submission" date="2021-03" db="EMBL/GenBank/DDBJ databases">
        <authorList>
            <person name="Li Z."/>
            <person name="Yang C."/>
        </authorList>
    </citation>
    <scope>NUCLEOTIDE SEQUENCE</scope>
    <source>
        <strain evidence="2">Dzin_1.0</strain>
        <tissue evidence="2">Leaf</tissue>
    </source>
</reference>
<comment type="caution">
    <text evidence="2">The sequence shown here is derived from an EMBL/GenBank/DDBJ whole genome shotgun (WGS) entry which is preliminary data.</text>
</comment>
<feature type="region of interest" description="Disordered" evidence="1">
    <location>
        <begin position="905"/>
        <end position="928"/>
    </location>
</feature>
<feature type="compositionally biased region" description="Basic and acidic residues" evidence="1">
    <location>
        <begin position="1001"/>
        <end position="1011"/>
    </location>
</feature>
<feature type="compositionally biased region" description="Basic and acidic residues" evidence="1">
    <location>
        <begin position="544"/>
        <end position="568"/>
    </location>
</feature>
<dbReference type="PANTHER" id="PTHR31008">
    <property type="entry name" value="COP1-INTERACTING PROTEIN-RELATED"/>
    <property type="match status" value="1"/>
</dbReference>
<feature type="compositionally biased region" description="Polar residues" evidence="1">
    <location>
        <begin position="585"/>
        <end position="619"/>
    </location>
</feature>
<feature type="compositionally biased region" description="Basic and acidic residues" evidence="1">
    <location>
        <begin position="443"/>
        <end position="459"/>
    </location>
</feature>
<feature type="compositionally biased region" description="Polar residues" evidence="1">
    <location>
        <begin position="421"/>
        <end position="440"/>
    </location>
</feature>
<feature type="region of interest" description="Disordered" evidence="1">
    <location>
        <begin position="228"/>
        <end position="510"/>
    </location>
</feature>
<accession>A0A9D5HJ96</accession>
<dbReference type="AlphaFoldDB" id="A0A9D5HJ96"/>
<proteinExistence type="predicted"/>
<feature type="compositionally biased region" description="Low complexity" evidence="1">
    <location>
        <begin position="232"/>
        <end position="246"/>
    </location>
</feature>
<reference evidence="2" key="2">
    <citation type="journal article" date="2022" name="Hortic Res">
        <title>The genome of Dioscorea zingiberensis sheds light on the biosynthesis, origin and evolution of the medicinally important diosgenin saponins.</title>
        <authorList>
            <person name="Li Y."/>
            <person name="Tan C."/>
            <person name="Li Z."/>
            <person name="Guo J."/>
            <person name="Li S."/>
            <person name="Chen X."/>
            <person name="Wang C."/>
            <person name="Dai X."/>
            <person name="Yang H."/>
            <person name="Song W."/>
            <person name="Hou L."/>
            <person name="Xu J."/>
            <person name="Tong Z."/>
            <person name="Xu A."/>
            <person name="Yuan X."/>
            <person name="Wang W."/>
            <person name="Yang Q."/>
            <person name="Chen L."/>
            <person name="Sun Z."/>
            <person name="Wang K."/>
            <person name="Pan B."/>
            <person name="Chen J."/>
            <person name="Bao Y."/>
            <person name="Liu F."/>
            <person name="Qi X."/>
            <person name="Gang D.R."/>
            <person name="Wen J."/>
            <person name="Li J."/>
        </authorList>
    </citation>
    <scope>NUCLEOTIDE SEQUENCE</scope>
    <source>
        <strain evidence="2">Dzin_1.0</strain>
    </source>
</reference>
<organism evidence="2 3">
    <name type="scientific">Dioscorea zingiberensis</name>
    <dbReference type="NCBI Taxonomy" id="325984"/>
    <lineage>
        <taxon>Eukaryota</taxon>
        <taxon>Viridiplantae</taxon>
        <taxon>Streptophyta</taxon>
        <taxon>Embryophyta</taxon>
        <taxon>Tracheophyta</taxon>
        <taxon>Spermatophyta</taxon>
        <taxon>Magnoliopsida</taxon>
        <taxon>Liliopsida</taxon>
        <taxon>Dioscoreales</taxon>
        <taxon>Dioscoreaceae</taxon>
        <taxon>Dioscorea</taxon>
    </lineage>
</organism>
<feature type="compositionally biased region" description="Polar residues" evidence="1">
    <location>
        <begin position="637"/>
        <end position="651"/>
    </location>
</feature>
<gene>
    <name evidence="2" type="ORF">J5N97_013626</name>
</gene>
<dbReference type="Proteomes" id="UP001085076">
    <property type="component" value="Miscellaneous, Linkage group lg03"/>
</dbReference>
<feature type="region of interest" description="Disordered" evidence="1">
    <location>
        <begin position="537"/>
        <end position="816"/>
    </location>
</feature>
<feature type="compositionally biased region" description="Polar residues" evidence="1">
    <location>
        <begin position="723"/>
        <end position="753"/>
    </location>
</feature>
<feature type="compositionally biased region" description="Basic and acidic residues" evidence="1">
    <location>
        <begin position="336"/>
        <end position="348"/>
    </location>
</feature>
<evidence type="ECO:0008006" key="4">
    <source>
        <dbReference type="Google" id="ProtNLM"/>
    </source>
</evidence>
<feature type="compositionally biased region" description="Basic and acidic residues" evidence="1">
    <location>
        <begin position="359"/>
        <end position="368"/>
    </location>
</feature>
<dbReference type="OrthoDB" id="1687502at2759"/>
<name>A0A9D5HJ96_9LILI</name>
<feature type="compositionally biased region" description="Polar residues" evidence="1">
    <location>
        <begin position="1055"/>
        <end position="1065"/>
    </location>
</feature>
<protein>
    <recommendedName>
        <fullName evidence="4">COP1-interacting protein 7</fullName>
    </recommendedName>
</protein>
<keyword evidence="3" id="KW-1185">Reference proteome</keyword>
<dbReference type="EMBL" id="JAGGNH010000003">
    <property type="protein sequence ID" value="KAJ0978152.1"/>
    <property type="molecule type" value="Genomic_DNA"/>
</dbReference>
<feature type="region of interest" description="Disordered" evidence="1">
    <location>
        <begin position="1054"/>
        <end position="1084"/>
    </location>
</feature>
<dbReference type="PANTHER" id="PTHR31008:SF5">
    <property type="entry name" value="EXPRESSED PROTEIN"/>
    <property type="match status" value="1"/>
</dbReference>
<feature type="region of interest" description="Disordered" evidence="1">
    <location>
        <begin position="983"/>
        <end position="1011"/>
    </location>
</feature>
<feature type="compositionally biased region" description="Polar residues" evidence="1">
    <location>
        <begin position="460"/>
        <end position="473"/>
    </location>
</feature>
<feature type="compositionally biased region" description="Acidic residues" evidence="1">
    <location>
        <begin position="277"/>
        <end position="286"/>
    </location>
</feature>
<feature type="compositionally biased region" description="Polar residues" evidence="1">
    <location>
        <begin position="398"/>
        <end position="407"/>
    </location>
</feature>
<sequence length="1106" mass="120381">MDVNEVLDYAVFQISSSQNRYETVVCSQGRTEKLTGGLLDQLALHLPKAREIQEQQSTDSFRLEVLEGPRDSVWFTKSTITRFLNIVSVPEALKNAIAIENEIFQLADTRKFQLTLYAKDHPEQSGCGGADSSSMKMMGVTHRLKNERSSSDATKNELLRAVDLRITVLKEELSSTFNKAAGATCSAKQISDIAAFAQYFGAIDLRNSLLKYLDLCIKDQHTDLSIEQSPLDETSNNNDNIIEDSSLPSSQIDSPQPAINGVSPAKLAQAERQSLTESEDSSDSSNEDQSYVERSRPMVRSATPRRSASPMRRVQIGRSGSRRSTAITIKSLNHYPAREKNPFNRDADGNNSGYEESEEQPKRTDNAVRRMSVQDAISLFESKQKDQASDAPKRRTTVEVSVNTNKSVLRRWSAGMGDSFSHGSPENASDAATQITSNPVTGAEEKKLTEVKTEPDLRTDSSNQNEGAESPPSSEVKKIASPPMIEPAEQVVSESGETDDRATASAEWNRQKEAELNEMLMKMLENKPGKYRISSVANAGNHDVSNEHRGGLYSQYKEKRDEKLRAENAGKQAANVTKFKVMQETLEQSKARMSSKSSTKGKQDPVNNSQRLRRNSSPPVLTKKEAPKPAGSRKASPKSSPLPSVRNTSPLGSLPRTAGTPPARPSPGTNSTGTPATRRKPQPSPSPTRPSPRTERQLQLKGKKGTTVSDSKTSLKAKEDTQQKTPTRNSRSAKPKNPSASGDDSVATLTKPSFYNKVTKKSSVVPLESKPFLKKGSGIGPGIGPVIVKTKVAQSDESLKDSGNLTQTEEKESTSVVAEITTEALESCEEVRPQPTNNVEANLEMPLDVDLNHEKPDNASEALPAADNSFAHSVEPVPEIHSDVDMGISSAAWVEIEHQEISSSLDNGLPETAISPEFAPMPSSSPRIRHSLSQMLQADNSEPEIVEWGNAENPPALVYQKDAPKGLKRLLKFARKSKGEANVTGWASPSVFSEGEDDSEESKAASKRNPDAVLRKAALQAKGYGQQKAVVISESFDGGNSSKRATDYRGMHSILSGQASMSNTGGVAEKLREGHTSTTSTSTKATRSFFSLSTFRSGKSSETKLR</sequence>
<feature type="compositionally biased region" description="Polar residues" evidence="1">
    <location>
        <begin position="322"/>
        <end position="331"/>
    </location>
</feature>